<keyword evidence="3" id="KW-1185">Reference proteome</keyword>
<accession>A0A934V2J6</accession>
<organism evidence="2 3">
    <name type="scientific">Prauserella cavernicola</name>
    <dbReference type="NCBI Taxonomy" id="2800127"/>
    <lineage>
        <taxon>Bacteria</taxon>
        <taxon>Bacillati</taxon>
        <taxon>Actinomycetota</taxon>
        <taxon>Actinomycetes</taxon>
        <taxon>Pseudonocardiales</taxon>
        <taxon>Pseudonocardiaceae</taxon>
        <taxon>Prauserella</taxon>
    </lineage>
</organism>
<dbReference type="Proteomes" id="UP000635245">
    <property type="component" value="Unassembled WGS sequence"/>
</dbReference>
<feature type="region of interest" description="Disordered" evidence="1">
    <location>
        <begin position="1"/>
        <end position="33"/>
    </location>
</feature>
<comment type="caution">
    <text evidence="2">The sequence shown here is derived from an EMBL/GenBank/DDBJ whole genome shotgun (WGS) entry which is preliminary data.</text>
</comment>
<name>A0A934V2J6_9PSEU</name>
<dbReference type="RefSeq" id="WP_200318910.1">
    <property type="nucleotide sequence ID" value="NZ_JAENJH010000003.1"/>
</dbReference>
<sequence length="56" mass="6394">MDLTEADRPGDQRPDVEPEEPIDPAASNDAPLVSFFDDGDLAYWQWVRSHRPKDQP</sequence>
<evidence type="ECO:0000256" key="1">
    <source>
        <dbReference type="SAM" id="MobiDB-lite"/>
    </source>
</evidence>
<proteinExistence type="predicted"/>
<gene>
    <name evidence="2" type="ORF">JHE00_16355</name>
</gene>
<evidence type="ECO:0000313" key="2">
    <source>
        <dbReference type="EMBL" id="MBK1785906.1"/>
    </source>
</evidence>
<feature type="compositionally biased region" description="Basic and acidic residues" evidence="1">
    <location>
        <begin position="1"/>
        <end position="16"/>
    </location>
</feature>
<evidence type="ECO:0000313" key="3">
    <source>
        <dbReference type="Proteomes" id="UP000635245"/>
    </source>
</evidence>
<reference evidence="2" key="1">
    <citation type="submission" date="2020-12" db="EMBL/GenBank/DDBJ databases">
        <title>Prauserella sp. ASG 168, a novel actinomycete isolated from cave rock.</title>
        <authorList>
            <person name="Suriyachadkun C."/>
        </authorList>
    </citation>
    <scope>NUCLEOTIDE SEQUENCE</scope>
    <source>
        <strain evidence="2">ASG 168</strain>
    </source>
</reference>
<dbReference type="EMBL" id="JAENJH010000003">
    <property type="protein sequence ID" value="MBK1785906.1"/>
    <property type="molecule type" value="Genomic_DNA"/>
</dbReference>
<dbReference type="AlphaFoldDB" id="A0A934V2J6"/>
<protein>
    <submittedName>
        <fullName evidence="2">Uncharacterized protein</fullName>
    </submittedName>
</protein>